<proteinExistence type="predicted"/>
<dbReference type="InterPro" id="IPR010768">
    <property type="entry name" value="GATase1-like"/>
</dbReference>
<gene>
    <name evidence="4" type="ORF">ENS64_14110</name>
</gene>
<evidence type="ECO:0000313" key="4">
    <source>
        <dbReference type="EMBL" id="HGT40375.1"/>
    </source>
</evidence>
<comment type="caution">
    <text evidence="4">The sequence shown here is derived from an EMBL/GenBank/DDBJ whole genome shotgun (WGS) entry which is preliminary data.</text>
</comment>
<accession>A0A7C4LMF8</accession>
<dbReference type="PANTHER" id="PTHR37947:SF1">
    <property type="entry name" value="BLL2462 PROTEIN"/>
    <property type="match status" value="1"/>
</dbReference>
<feature type="region of interest" description="Disordered" evidence="1">
    <location>
        <begin position="613"/>
        <end position="633"/>
    </location>
</feature>
<feature type="domain" description="Putative glutamine amidotransferase" evidence="3">
    <location>
        <begin position="404"/>
        <end position="566"/>
    </location>
</feature>
<dbReference type="EMBL" id="DSVQ01000016">
    <property type="protein sequence ID" value="HGT40375.1"/>
    <property type="molecule type" value="Genomic_DNA"/>
</dbReference>
<reference evidence="4" key="1">
    <citation type="journal article" date="2020" name="mSystems">
        <title>Genome- and Community-Level Interaction Insights into Carbon Utilization and Element Cycling Functions of Hydrothermarchaeota in Hydrothermal Sediment.</title>
        <authorList>
            <person name="Zhou Z."/>
            <person name="Liu Y."/>
            <person name="Xu W."/>
            <person name="Pan J."/>
            <person name="Luo Z.H."/>
            <person name="Li M."/>
        </authorList>
    </citation>
    <scope>NUCLEOTIDE SEQUENCE [LARGE SCALE GENOMIC DNA]</scope>
    <source>
        <strain evidence="4">SpSt-508</strain>
    </source>
</reference>
<dbReference type="InterPro" id="IPR029062">
    <property type="entry name" value="Class_I_gatase-like"/>
</dbReference>
<dbReference type="InterPro" id="IPR036465">
    <property type="entry name" value="vWFA_dom_sf"/>
</dbReference>
<keyword evidence="2" id="KW-0472">Membrane</keyword>
<dbReference type="SUPFAM" id="SSF53300">
    <property type="entry name" value="vWA-like"/>
    <property type="match status" value="1"/>
</dbReference>
<protein>
    <recommendedName>
        <fullName evidence="3">Putative glutamine amidotransferase domain-containing protein</fullName>
    </recommendedName>
</protein>
<keyword evidence="2" id="KW-0812">Transmembrane</keyword>
<dbReference type="AlphaFoldDB" id="A0A7C4LMF8"/>
<dbReference type="Gene3D" id="3.40.50.410">
    <property type="entry name" value="von Willebrand factor, type A domain"/>
    <property type="match status" value="1"/>
</dbReference>
<evidence type="ECO:0000259" key="3">
    <source>
        <dbReference type="Pfam" id="PF07090"/>
    </source>
</evidence>
<feature type="transmembrane region" description="Helical" evidence="2">
    <location>
        <begin position="42"/>
        <end position="60"/>
    </location>
</feature>
<evidence type="ECO:0000256" key="1">
    <source>
        <dbReference type="SAM" id="MobiDB-lite"/>
    </source>
</evidence>
<dbReference type="Gene3D" id="3.40.50.880">
    <property type="match status" value="1"/>
</dbReference>
<dbReference type="Pfam" id="PF07090">
    <property type="entry name" value="GATase1_like"/>
    <property type="match status" value="1"/>
</dbReference>
<evidence type="ECO:0000256" key="2">
    <source>
        <dbReference type="SAM" id="Phobius"/>
    </source>
</evidence>
<feature type="transmembrane region" description="Helical" evidence="2">
    <location>
        <begin position="12"/>
        <end position="30"/>
    </location>
</feature>
<dbReference type="SUPFAM" id="SSF52317">
    <property type="entry name" value="Class I glutamine amidotransferase-like"/>
    <property type="match status" value="1"/>
</dbReference>
<name>A0A7C4LMF8_9PLAN</name>
<sequence>MQLMLEPLWPWPLVVLAALALSALVTVAYLRQTQTLSPPRRRLLLALKLTSLAVVVFALFRPAILVSQQEKNTGQVLVLTDVSRSMNTADATGGRTRLQAALHDFDQHADHWAALAKQLAIRRFEFDRELRPWKEGRTAGDGDQTALGQALEDALREARQQSTAAILLQSDGAQRALPPHDGDPLLAARKLSELQIPVYAVGYGATALSSNTVDLAVRDLLVNSVVFEKKLVPLKVQLHAQGARGRKTQLRVLVEDRGSVPLGEAAPMMPAPLSQSARPVQEIAFRADQDIVPVDLSFVPNFAGELKIAVEALPIEGEMLTTNNRVETIITVRQGGLRVAYFDLPRPEQRMLRIVNTEEKIQLDYFDIRGGRFRSQTVITPEWFERGKYDVYLIGDVPADVFGPKLLEMLAERVREGAGFMMLGGLQNFSAGGYASTPVGDLLPVVLAPAGPSTTPSLQGQLVGPQPMVPTELGLKRFVMQLAPAEKNRARWETLAPLVGATRLVPKHELVEVWAQTRDGSPLLLAAEVGKARVVAFGGDTTYQWVLHGQGEEHQRFWRQMILWLARKEADAGQEVWVRVDPRNYAPGATVSLECGARDPLGRPLNGATFRIDVTGPDGKTVSPTPRETPGGAAADFTQTVLPGDYWVRVSATKNGQVLGLGAVTRFIVDQRDLELDQPNADYDLLRKIAEITGGQLLQSENLAGFLQRLANLEREDLSRVTVISLWDNPWVLLLFVGLLTAEWAFRRKWGLA</sequence>
<organism evidence="4">
    <name type="scientific">Schlesneria paludicola</name>
    <dbReference type="NCBI Taxonomy" id="360056"/>
    <lineage>
        <taxon>Bacteria</taxon>
        <taxon>Pseudomonadati</taxon>
        <taxon>Planctomycetota</taxon>
        <taxon>Planctomycetia</taxon>
        <taxon>Planctomycetales</taxon>
        <taxon>Planctomycetaceae</taxon>
        <taxon>Schlesneria</taxon>
    </lineage>
</organism>
<dbReference type="PANTHER" id="PTHR37947">
    <property type="entry name" value="BLL2462 PROTEIN"/>
    <property type="match status" value="1"/>
</dbReference>
<keyword evidence="2" id="KW-1133">Transmembrane helix</keyword>